<protein>
    <submittedName>
        <fullName evidence="1">Uncharacterized protein</fullName>
    </submittedName>
</protein>
<name>A0A547PPM4_9RHOB</name>
<comment type="caution">
    <text evidence="1">The sequence shown here is derived from an EMBL/GenBank/DDBJ whole genome shotgun (WGS) entry which is preliminary data.</text>
</comment>
<organism evidence="1 2">
    <name type="scientific">Palleronia caenipelagi</name>
    <dbReference type="NCBI Taxonomy" id="2489174"/>
    <lineage>
        <taxon>Bacteria</taxon>
        <taxon>Pseudomonadati</taxon>
        <taxon>Pseudomonadota</taxon>
        <taxon>Alphaproteobacteria</taxon>
        <taxon>Rhodobacterales</taxon>
        <taxon>Roseobacteraceae</taxon>
        <taxon>Palleronia</taxon>
    </lineage>
</organism>
<dbReference type="EMBL" id="VFSV01000031">
    <property type="protein sequence ID" value="TRD16103.1"/>
    <property type="molecule type" value="Genomic_DNA"/>
</dbReference>
<dbReference type="AlphaFoldDB" id="A0A547PPM4"/>
<dbReference type="RefSeq" id="WP_142835542.1">
    <property type="nucleotide sequence ID" value="NZ_VFSV01000031.1"/>
</dbReference>
<dbReference type="Proteomes" id="UP000318590">
    <property type="component" value="Unassembled WGS sequence"/>
</dbReference>
<keyword evidence="2" id="KW-1185">Reference proteome</keyword>
<proteinExistence type="predicted"/>
<sequence length="1093" mass="118981">MKGQISRISHNPAKGYSGLYHNQGAMITDSDLNESTALARLRVEQMGNDTILDGVPAKGGCVGIQHANGGTVHHPFLKQGIVYADGVRGTVRDVNGKTHSAANPLDLLKSQVDFPDPPGVDANEPLIVYADIWHRTVHPLEDGRMTEVALHGAATAFRTKTMTQIKLAPAGAADSIANGSGAFPRIGSGRLAVSDLDNSDTGNDCDPCATQIPVENTVTNSLLRIEIVDVEGLAQNPNAITLAWSSENAAEIAALDALPDGFGDGTFVYEHFDITTESHKGVFADPSTRATPDFLAAINKSHARGHVRRWDGHCRYEIDGPAGPTLGRNKGDTKNGRPGIAFDFFRVDIDFEDAHAIVGDYWLIELRTNAHHDATDDNRIHVVSKLPLGIEHHYALLFHIDNGKPLPLTDAERRSVSFPVLSDLPADHVSFTNNCADIYGPPNGDGAKNVQQALDRLCGLNATQIRFDNPCRDLFGSADTVHEALTELCDADFGSDRSWMKFVLDWGVTCGLKVRLVDNTTISVTPGTYLDQRGDFVTADWSKTKTFPVGKIRLTEEARQSNNEGSYCLGIERFNGTTTNLVIGLAEEFVEANPTFKTEIANCEAARSPNIFDETVAKLPEKSAQTFGYALNMSVSGAWANGGMALRQSEYDSNYETIMQLADAYSKAYSAEDTKTMRERMDRVITTYMLDGFGGTALEQQRGNQIAALINLLIGQSEEFVNACKCWAIWPECPEEAEPRVPLASIDLKMDNGDVRDVFSVCMLTCRRQAMTPRSMVYHFREMFETMISQTFVGEDYTVPLSTLKSICCPREQDNSGQGAMLDYQPWILPEATVAKGPVADNTYRKYYDIYGMSLEAAAEVLEGNGIDVEDYIDVQKDEARDLLANLGGTSIDERLGLQDRVGPGDRVVMLTKGDQAVGYVIVERQPGKYVYPTAKSRSVERALAKSAAITAVSAGHSQMDNKTDAIAGRIAMLETQMKGLDAQISEKTALLQDTITKLAAATDDVTRARKEFALLDAETDTAIRTLREERPVTALAEVDSEIFKLLSAHGIVTIAELSTLDSAKLTAISDGAAETKARLTDARLSAAKLLGQ</sequence>
<dbReference type="Pfam" id="PF20129">
    <property type="entry name" value="DUF6519"/>
    <property type="match status" value="1"/>
</dbReference>
<dbReference type="OrthoDB" id="134981at2"/>
<reference evidence="1 2" key="1">
    <citation type="submission" date="2019-06" db="EMBL/GenBank/DDBJ databases">
        <title>Paenimaribius caenipelagi gen. nov., sp. nov., isolated from a tidal flat.</title>
        <authorList>
            <person name="Yoon J.-H."/>
        </authorList>
    </citation>
    <scope>NUCLEOTIDE SEQUENCE [LARGE SCALE GENOMIC DNA]</scope>
    <source>
        <strain evidence="1 2">JBTF-M29</strain>
    </source>
</reference>
<evidence type="ECO:0000313" key="1">
    <source>
        <dbReference type="EMBL" id="TRD16103.1"/>
    </source>
</evidence>
<accession>A0A547PPM4</accession>
<gene>
    <name evidence="1" type="ORF">FEV53_14560</name>
</gene>
<dbReference type="InterPro" id="IPR045392">
    <property type="entry name" value="DUF6519"/>
</dbReference>
<evidence type="ECO:0000313" key="2">
    <source>
        <dbReference type="Proteomes" id="UP000318590"/>
    </source>
</evidence>